<accession>A0A9Q9MG32</accession>
<sequence length="77" mass="8025">MSAASEYWLWHEVREWLARGLLGEDDAAAEKVELGAAEHLALDGFEPADVSLHLAAAPVERAAVADGVVVLEGSGAG</sequence>
<reference evidence="1" key="1">
    <citation type="submission" date="2021-04" db="EMBL/GenBank/DDBJ databases">
        <title>Dactylosporangium aurantiacum NRRL B-8018 full assembly.</title>
        <authorList>
            <person name="Hartkoorn R.C."/>
            <person name="Beaudoing E."/>
            <person name="Hot D."/>
        </authorList>
    </citation>
    <scope>NUCLEOTIDE SEQUENCE</scope>
    <source>
        <strain evidence="1">NRRL B-8018</strain>
    </source>
</reference>
<dbReference type="AlphaFoldDB" id="A0A9Q9MG32"/>
<evidence type="ECO:0000313" key="1">
    <source>
        <dbReference type="EMBL" id="UWZ51191.1"/>
    </source>
</evidence>
<dbReference type="Proteomes" id="UP001058003">
    <property type="component" value="Chromosome"/>
</dbReference>
<dbReference type="EMBL" id="CP073767">
    <property type="protein sequence ID" value="UWZ51191.1"/>
    <property type="molecule type" value="Genomic_DNA"/>
</dbReference>
<evidence type="ECO:0000313" key="2">
    <source>
        <dbReference type="Proteomes" id="UP001058003"/>
    </source>
</evidence>
<gene>
    <name evidence="1" type="ORF">Daura_31065</name>
</gene>
<dbReference type="RefSeq" id="WP_156090073.1">
    <property type="nucleotide sequence ID" value="NZ_CP073767.1"/>
</dbReference>
<organism evidence="1 2">
    <name type="scientific">Dactylosporangium aurantiacum</name>
    <dbReference type="NCBI Taxonomy" id="35754"/>
    <lineage>
        <taxon>Bacteria</taxon>
        <taxon>Bacillati</taxon>
        <taxon>Actinomycetota</taxon>
        <taxon>Actinomycetes</taxon>
        <taxon>Micromonosporales</taxon>
        <taxon>Micromonosporaceae</taxon>
        <taxon>Dactylosporangium</taxon>
    </lineage>
</organism>
<keyword evidence="2" id="KW-1185">Reference proteome</keyword>
<name>A0A9Q9MG32_9ACTN</name>
<proteinExistence type="predicted"/>
<protein>
    <submittedName>
        <fullName evidence="1">Uncharacterized protein</fullName>
    </submittedName>
</protein>
<dbReference type="KEGG" id="daur:Daura_31065"/>